<comment type="caution">
    <text evidence="6">The sequence shown here is derived from an EMBL/GenBank/DDBJ whole genome shotgun (WGS) entry which is preliminary data.</text>
</comment>
<dbReference type="EMBL" id="CAJVAP010000011">
    <property type="protein sequence ID" value="CAG7609506.1"/>
    <property type="molecule type" value="Genomic_DNA"/>
</dbReference>
<sequence length="175" mass="19632">MTQDPQPQAQPQGLPLLHGPAAEQAAEPAPVAEPGPRAGLTLRQGETGPAVTETLWSQVGGTETFERIVRAFYREVREDPLLAPMYPDADWEGAIWRLRSFLEQYWGGPTTYSEQRGHPRLRMRHQPFPVTPAAKDRWLVHMHAALDEVGLPPMHDAAFRDYIERAAVAMVNSFE</sequence>
<keyword evidence="7" id="KW-1185">Reference proteome</keyword>
<feature type="compositionally biased region" description="Low complexity" evidence="5">
    <location>
        <begin position="1"/>
        <end position="39"/>
    </location>
</feature>
<dbReference type="GO" id="GO:0005344">
    <property type="term" value="F:oxygen carrier activity"/>
    <property type="evidence" value="ECO:0007669"/>
    <property type="project" value="InterPro"/>
</dbReference>
<dbReference type="InterPro" id="IPR044203">
    <property type="entry name" value="GlbO/GLB3-like"/>
</dbReference>
<accession>A0A916JZI9</accession>
<reference evidence="6" key="1">
    <citation type="submission" date="2021-06" db="EMBL/GenBank/DDBJ databases">
        <authorList>
            <person name="Criscuolo A."/>
        </authorList>
    </citation>
    <scope>NUCLEOTIDE SEQUENCE</scope>
    <source>
        <strain evidence="6">CIP111803</strain>
    </source>
</reference>
<feature type="region of interest" description="Disordered" evidence="5">
    <location>
        <begin position="1"/>
        <end position="44"/>
    </location>
</feature>
<name>A0A916JZI9_9MICO</name>
<dbReference type="GO" id="GO:0019825">
    <property type="term" value="F:oxygen binding"/>
    <property type="evidence" value="ECO:0007669"/>
    <property type="project" value="InterPro"/>
</dbReference>
<protein>
    <recommendedName>
        <fullName evidence="8">Globin</fullName>
    </recommendedName>
</protein>
<gene>
    <name evidence="6" type="ORF">LEUCIP111803_01212</name>
</gene>
<evidence type="ECO:0000256" key="3">
    <source>
        <dbReference type="ARBA" id="ARBA00022723"/>
    </source>
</evidence>
<keyword evidence="1" id="KW-0813">Transport</keyword>
<keyword evidence="2" id="KW-0349">Heme</keyword>
<dbReference type="GO" id="GO:0046872">
    <property type="term" value="F:metal ion binding"/>
    <property type="evidence" value="ECO:0007669"/>
    <property type="project" value="UniProtKB-KW"/>
</dbReference>
<dbReference type="InterPro" id="IPR001486">
    <property type="entry name" value="Hemoglobin_trunc"/>
</dbReference>
<dbReference type="CDD" id="cd14771">
    <property type="entry name" value="TrHb2_Mt-trHbO-like_O"/>
    <property type="match status" value="1"/>
</dbReference>
<dbReference type="Pfam" id="PF01152">
    <property type="entry name" value="Bac_globin"/>
    <property type="match status" value="1"/>
</dbReference>
<dbReference type="Proteomes" id="UP000693892">
    <property type="component" value="Unassembled WGS sequence"/>
</dbReference>
<dbReference type="PANTHER" id="PTHR47366:SF1">
    <property type="entry name" value="TWO-ON-TWO HEMOGLOBIN-3"/>
    <property type="match status" value="1"/>
</dbReference>
<organism evidence="6 7">
    <name type="scientific">Leucobacter soli</name>
    <dbReference type="NCBI Taxonomy" id="2812850"/>
    <lineage>
        <taxon>Bacteria</taxon>
        <taxon>Bacillati</taxon>
        <taxon>Actinomycetota</taxon>
        <taxon>Actinomycetes</taxon>
        <taxon>Micrococcales</taxon>
        <taxon>Microbacteriaceae</taxon>
        <taxon>Leucobacter</taxon>
    </lineage>
</organism>
<evidence type="ECO:0000256" key="5">
    <source>
        <dbReference type="SAM" id="MobiDB-lite"/>
    </source>
</evidence>
<keyword evidence="4" id="KW-0408">Iron</keyword>
<evidence type="ECO:0008006" key="8">
    <source>
        <dbReference type="Google" id="ProtNLM"/>
    </source>
</evidence>
<evidence type="ECO:0000313" key="7">
    <source>
        <dbReference type="Proteomes" id="UP000693892"/>
    </source>
</evidence>
<dbReference type="PANTHER" id="PTHR47366">
    <property type="entry name" value="TWO-ON-TWO HEMOGLOBIN-3"/>
    <property type="match status" value="1"/>
</dbReference>
<evidence type="ECO:0000256" key="2">
    <source>
        <dbReference type="ARBA" id="ARBA00022617"/>
    </source>
</evidence>
<keyword evidence="3" id="KW-0479">Metal-binding</keyword>
<dbReference type="AlphaFoldDB" id="A0A916JZI9"/>
<dbReference type="RefSeq" id="WP_218114828.1">
    <property type="nucleotide sequence ID" value="NZ_CAJVAP010000011.1"/>
</dbReference>
<dbReference type="InterPro" id="IPR019795">
    <property type="entry name" value="Globin_bac-like_CS"/>
</dbReference>
<evidence type="ECO:0000256" key="4">
    <source>
        <dbReference type="ARBA" id="ARBA00023004"/>
    </source>
</evidence>
<evidence type="ECO:0000256" key="1">
    <source>
        <dbReference type="ARBA" id="ARBA00022448"/>
    </source>
</evidence>
<evidence type="ECO:0000313" key="6">
    <source>
        <dbReference type="EMBL" id="CAG7609506.1"/>
    </source>
</evidence>
<proteinExistence type="predicted"/>
<dbReference type="PROSITE" id="PS01213">
    <property type="entry name" value="GLOBIN_FAM_2"/>
    <property type="match status" value="1"/>
</dbReference>